<accession>A0A9Q3I9S0</accession>
<dbReference type="OrthoDB" id="2496844at2759"/>
<proteinExistence type="predicted"/>
<dbReference type="EMBL" id="AVOT02040111">
    <property type="protein sequence ID" value="MBW0535286.1"/>
    <property type="molecule type" value="Genomic_DNA"/>
</dbReference>
<evidence type="ECO:0000313" key="3">
    <source>
        <dbReference type="Proteomes" id="UP000765509"/>
    </source>
</evidence>
<evidence type="ECO:0000313" key="2">
    <source>
        <dbReference type="EMBL" id="MBW0535286.1"/>
    </source>
</evidence>
<feature type="domain" description="Tet-like 2OG-Fe(II) oxygenase" evidence="1">
    <location>
        <begin position="159"/>
        <end position="340"/>
    </location>
</feature>
<dbReference type="Pfam" id="PF20515">
    <property type="entry name" value="2OG-FeII_Oxy_6"/>
    <property type="match status" value="1"/>
</dbReference>
<dbReference type="Proteomes" id="UP000765509">
    <property type="component" value="Unassembled WGS sequence"/>
</dbReference>
<dbReference type="InterPro" id="IPR046798">
    <property type="entry name" value="2OG-FeII_Oxy_6"/>
</dbReference>
<reference evidence="2" key="1">
    <citation type="submission" date="2021-03" db="EMBL/GenBank/DDBJ databases">
        <title>Draft genome sequence of rust myrtle Austropuccinia psidii MF-1, a brazilian biotype.</title>
        <authorList>
            <person name="Quecine M.C."/>
            <person name="Pachon D.M.R."/>
            <person name="Bonatelli M.L."/>
            <person name="Correr F.H."/>
            <person name="Franceschini L.M."/>
            <person name="Leite T.F."/>
            <person name="Margarido G.R.A."/>
            <person name="Almeida C.A."/>
            <person name="Ferrarezi J.A."/>
            <person name="Labate C.A."/>
        </authorList>
    </citation>
    <scope>NUCLEOTIDE SEQUENCE</scope>
    <source>
        <strain evidence="2">MF-1</strain>
    </source>
</reference>
<gene>
    <name evidence="2" type="ORF">O181_075001</name>
</gene>
<evidence type="ECO:0000259" key="1">
    <source>
        <dbReference type="Pfam" id="PF20515"/>
    </source>
</evidence>
<sequence length="345" mass="39855">MISPSNNQLPLSLAISHKSSDHLTVGTQPNDQMIVNELNVTKLSLIPDYVNPIGTQLHNNNDLTYENSLNNNHPNSRQQRGMLSYMSQTAGQLDFYNTNFSILTLDKKNNENASWLKRHTHKLLPRPYVLINRHNKPYLPIFMYQIHQFRSPTPVLHKLQKLIIKLNKLANNHHNITTNSDMLDGIMKGIGFHQGSDSGESTGVYARKVGLTKKKLMKIIRNGQHFKNLMNLFTPKFKDFSNNELKENQEIMNATNFPNFSQLKWHSTKTPNSKTYSNVIVNFNGLHNKLKNDKKDINSWTYGIFYFINKNIFIPTTTYFTPSGNGLSFPNHKFIFDFSKKRRNC</sequence>
<organism evidence="2 3">
    <name type="scientific">Austropuccinia psidii MF-1</name>
    <dbReference type="NCBI Taxonomy" id="1389203"/>
    <lineage>
        <taxon>Eukaryota</taxon>
        <taxon>Fungi</taxon>
        <taxon>Dikarya</taxon>
        <taxon>Basidiomycota</taxon>
        <taxon>Pucciniomycotina</taxon>
        <taxon>Pucciniomycetes</taxon>
        <taxon>Pucciniales</taxon>
        <taxon>Sphaerophragmiaceae</taxon>
        <taxon>Austropuccinia</taxon>
    </lineage>
</organism>
<keyword evidence="3" id="KW-1185">Reference proteome</keyword>
<comment type="caution">
    <text evidence="2">The sequence shown here is derived from an EMBL/GenBank/DDBJ whole genome shotgun (WGS) entry which is preliminary data.</text>
</comment>
<dbReference type="AlphaFoldDB" id="A0A9Q3I9S0"/>
<protein>
    <recommendedName>
        <fullName evidence="1">Tet-like 2OG-Fe(II) oxygenase domain-containing protein</fullName>
    </recommendedName>
</protein>
<name>A0A9Q3I9S0_9BASI</name>